<dbReference type="InterPro" id="IPR018060">
    <property type="entry name" value="HTH_AraC"/>
</dbReference>
<dbReference type="InterPro" id="IPR036890">
    <property type="entry name" value="HATPase_C_sf"/>
</dbReference>
<dbReference type="SUPFAM" id="SSF55874">
    <property type="entry name" value="ATPase domain of HSP90 chaperone/DNA topoisomerase II/histidine kinase"/>
    <property type="match status" value="1"/>
</dbReference>
<dbReference type="SMART" id="SM00388">
    <property type="entry name" value="HisKA"/>
    <property type="match status" value="1"/>
</dbReference>
<reference evidence="13" key="1">
    <citation type="submission" date="2017-04" db="EMBL/GenBank/DDBJ databases">
        <title>Function of individual gut microbiota members based on whole genome sequencing of pure cultures obtained from chicken caecum.</title>
        <authorList>
            <person name="Medvecky M."/>
            <person name="Cejkova D."/>
            <person name="Polansky O."/>
            <person name="Karasova D."/>
            <person name="Kubasova T."/>
            <person name="Cizek A."/>
            <person name="Rychlik I."/>
        </authorList>
    </citation>
    <scope>NUCLEOTIDE SEQUENCE [LARGE SCALE GENOMIC DNA]</scope>
    <source>
        <strain evidence="13">An90</strain>
    </source>
</reference>
<evidence type="ECO:0000256" key="8">
    <source>
        <dbReference type="SAM" id="Phobius"/>
    </source>
</evidence>
<comment type="catalytic activity">
    <reaction evidence="1">
        <text>ATP + protein L-histidine = ADP + protein N-phospho-L-histidine.</text>
        <dbReference type="EC" id="2.7.13.3"/>
    </reaction>
</comment>
<dbReference type="SUPFAM" id="SSF52172">
    <property type="entry name" value="CheY-like"/>
    <property type="match status" value="1"/>
</dbReference>
<dbReference type="PROSITE" id="PS01124">
    <property type="entry name" value="HTH_ARAC_FAMILY_2"/>
    <property type="match status" value="1"/>
</dbReference>
<dbReference type="Gene3D" id="1.10.287.130">
    <property type="match status" value="1"/>
</dbReference>
<keyword evidence="3 6" id="KW-0597">Phosphoprotein</keyword>
<dbReference type="Pfam" id="PF07494">
    <property type="entry name" value="Reg_prop"/>
    <property type="match status" value="1"/>
</dbReference>
<protein>
    <recommendedName>
        <fullName evidence="2">histidine kinase</fullName>
        <ecNumber evidence="2">2.7.13.3</ecNumber>
    </recommendedName>
</protein>
<evidence type="ECO:0000259" key="10">
    <source>
        <dbReference type="PROSITE" id="PS50109"/>
    </source>
</evidence>
<feature type="transmembrane region" description="Helical" evidence="8">
    <location>
        <begin position="115"/>
        <end position="134"/>
    </location>
</feature>
<dbReference type="Pfam" id="PF02518">
    <property type="entry name" value="HATPase_c"/>
    <property type="match status" value="1"/>
</dbReference>
<evidence type="ECO:0000256" key="5">
    <source>
        <dbReference type="ARBA" id="ARBA00023163"/>
    </source>
</evidence>
<dbReference type="Gene3D" id="2.60.40.10">
    <property type="entry name" value="Immunoglobulins"/>
    <property type="match status" value="1"/>
</dbReference>
<dbReference type="InterPro" id="IPR003594">
    <property type="entry name" value="HATPase_dom"/>
</dbReference>
<dbReference type="GO" id="GO:0003700">
    <property type="term" value="F:DNA-binding transcription factor activity"/>
    <property type="evidence" value="ECO:0007669"/>
    <property type="project" value="InterPro"/>
</dbReference>
<dbReference type="InterPro" id="IPR011110">
    <property type="entry name" value="Reg_prop"/>
</dbReference>
<dbReference type="SMART" id="SM00448">
    <property type="entry name" value="REC"/>
    <property type="match status" value="1"/>
</dbReference>
<feature type="region of interest" description="Disordered" evidence="7">
    <location>
        <begin position="1"/>
        <end position="30"/>
    </location>
</feature>
<evidence type="ECO:0000259" key="11">
    <source>
        <dbReference type="PROSITE" id="PS50110"/>
    </source>
</evidence>
<keyword evidence="4" id="KW-0805">Transcription regulation</keyword>
<dbReference type="InterPro" id="IPR005467">
    <property type="entry name" value="His_kinase_dom"/>
</dbReference>
<feature type="domain" description="HTH araC/xylS-type" evidence="9">
    <location>
        <begin position="1348"/>
        <end position="1447"/>
    </location>
</feature>
<accession>A0A1Y3QX04</accession>
<name>A0A1Y3QX04_9BACT</name>
<dbReference type="CDD" id="cd00082">
    <property type="entry name" value="HisKA"/>
    <property type="match status" value="1"/>
</dbReference>
<evidence type="ECO:0000313" key="13">
    <source>
        <dbReference type="Proteomes" id="UP000195772"/>
    </source>
</evidence>
<dbReference type="PROSITE" id="PS50110">
    <property type="entry name" value="RESPONSE_REGULATORY"/>
    <property type="match status" value="1"/>
</dbReference>
<dbReference type="SMART" id="SM00387">
    <property type="entry name" value="HATPase_c"/>
    <property type="match status" value="1"/>
</dbReference>
<gene>
    <name evidence="12" type="ORF">B5G41_07980</name>
</gene>
<dbReference type="Proteomes" id="UP000195772">
    <property type="component" value="Unassembled WGS sequence"/>
</dbReference>
<keyword evidence="5" id="KW-0804">Transcription</keyword>
<evidence type="ECO:0000256" key="3">
    <source>
        <dbReference type="ARBA" id="ARBA00022553"/>
    </source>
</evidence>
<dbReference type="InterPro" id="IPR013783">
    <property type="entry name" value="Ig-like_fold"/>
</dbReference>
<dbReference type="CDD" id="cd17574">
    <property type="entry name" value="REC_OmpR"/>
    <property type="match status" value="1"/>
</dbReference>
<feature type="domain" description="Response regulatory" evidence="11">
    <location>
        <begin position="1199"/>
        <end position="1314"/>
    </location>
</feature>
<dbReference type="InterPro" id="IPR011041">
    <property type="entry name" value="Quinoprot_gluc/sorb_DH_b-prop"/>
</dbReference>
<dbReference type="Gene3D" id="1.10.10.60">
    <property type="entry name" value="Homeodomain-like"/>
    <property type="match status" value="2"/>
</dbReference>
<keyword evidence="8" id="KW-0472">Membrane</keyword>
<dbReference type="Pfam" id="PF07495">
    <property type="entry name" value="Y_Y_Y"/>
    <property type="match status" value="1"/>
</dbReference>
<evidence type="ECO:0000259" key="9">
    <source>
        <dbReference type="PROSITE" id="PS01124"/>
    </source>
</evidence>
<dbReference type="InterPro" id="IPR009057">
    <property type="entry name" value="Homeodomain-like_sf"/>
</dbReference>
<sequence>MPGPTTRSATSVTAPGFRPGRSAPTTGRTARNAIKETVRPVSGPDSACREADCADGTSAGSWQGAPCHGFPVLWRGGSSAPASRFFRETACCVILRFRIKTYLCNNMRSVMLKKLIFLLLAAVWVAVPSAVASLKYDTLTSADGLSNSSVNCIYQDSTLMMWFGTWDGLNAYNGYGFRTYKFAPDNANTISNNVIRNIVEEAKGILWVATDYGINRIDVENDRIERFYPGYEDNGPTAEQVFSVAAAADGTIFCAATGWGIACYDKALGRLSALNVPQFNSSEIRAVYYGGQNTLLLHTVQEELVRIRYGLSATGSMEVREKVGLFPEGGVKSVFDSRTALYLVTADAEIYRYERRDGELAAVGKFPPPAREIRAVAQYGDDYLLIATGAPDMYVCDMPGRTFHRMSQMPDINILSLCYGSQDILWVGSDGQGVFQVYNDGIQFDKIPNSRIFGDRNCPVRAFCEDSRGNVYVATKGNGIGMLRPDGSRGAVYDVSGGLGNNSVYALAGGFGDDLFIGHDGAGLDVLSCATGRISSIKPVPGTYFGSVYAIYRDPSDGCVWLGTNGYGLIGLQLAESGGRYEIRRQRVYVNDKKDATSLSNNTVFAIVPAGGGKLWVGTRGGGLNLFDTRSGKFTHYTTSSGDYPISSNDILSLYAGRDSTLWIGTSYGLNRLSPTAGGRGGFRWYIEKDGLPNNTIHGILEDDSGNLWLSTNKGLAQLNPGDNRIISYYNNEELQSNEFSDGAYYRSRDGRMYFGGVAGFNRFDPRDIRVRTYAPAVQLNNFLIKQTPVPGFRADREIVLSHSENFFSIQFSALEYIRNGNCEYAYILKGFNDDWVDIGTDNTAVFTNVPPGAYEFCVRCTNGDKIWSGNTASLHIRVRPPWWNTVWAYMVYLLLSFVVLYVVWFVANDRIEQRRRLLMESMSRQQQSDNYEAKLRFFTSIAHEFCTPLTLIYGSGEQLLNSYSLAPDVAKHVRIVKNNAARMQRLIGELMEFRRVETGHYMPRYVLVNVTELISTITDNFNEVNEQRRIDLRIDFPAQEVILVSDQGALEKILYNLVSNAYKYTPAGGYISIALRAEAGRTTVRVRNSGKGIKPEDIGNVFNRFEILDNFERQANEGKVMRNGIGLALAKSLADMLSGNITVSSNPGEYTTFTLSLPEVSRDLVTEPGQTGVPDYPLPDVEDMRTGQARESRAAGASILVVDDEKQIRDLIAEILSDEYSVIQAADGTEAIEILKHKRPDLIISDVSMPNVDGLELLKYLKGNEITKYIPFVFLSFKSDVEQEIRGYELGGDAYISKPFHPKHLLAVVHQILNNRLSLRDYYNSVISSSDVYEGNTIDADDKKFIVQLAGIIEENMTDENLSLNFLCDKMCVSRMSLYRKIREITQMTPSEYIRSVKISHATHLLRTTNMTIQEIMFCSGFNNKSYFYREFAKIYHMSPKEMREKER</sequence>
<dbReference type="SUPFAM" id="SSF46689">
    <property type="entry name" value="Homeodomain-like"/>
    <property type="match status" value="1"/>
</dbReference>
<organism evidence="12 13">
    <name type="scientific">Alistipes onderdonkii</name>
    <dbReference type="NCBI Taxonomy" id="328813"/>
    <lineage>
        <taxon>Bacteria</taxon>
        <taxon>Pseudomonadati</taxon>
        <taxon>Bacteroidota</taxon>
        <taxon>Bacteroidia</taxon>
        <taxon>Bacteroidales</taxon>
        <taxon>Rikenellaceae</taxon>
        <taxon>Alistipes</taxon>
    </lineage>
</organism>
<dbReference type="Pfam" id="PF00072">
    <property type="entry name" value="Response_reg"/>
    <property type="match status" value="1"/>
</dbReference>
<dbReference type="InterPro" id="IPR036097">
    <property type="entry name" value="HisK_dim/P_sf"/>
</dbReference>
<dbReference type="InterPro" id="IPR015943">
    <property type="entry name" value="WD40/YVTN_repeat-like_dom_sf"/>
</dbReference>
<evidence type="ECO:0000256" key="2">
    <source>
        <dbReference type="ARBA" id="ARBA00012438"/>
    </source>
</evidence>
<dbReference type="SUPFAM" id="SSF50952">
    <property type="entry name" value="Soluble quinoprotein glucose dehydrogenase"/>
    <property type="match status" value="1"/>
</dbReference>
<dbReference type="InterPro" id="IPR011123">
    <property type="entry name" value="Y_Y_Y"/>
</dbReference>
<comment type="caution">
    <text evidence="12">The sequence shown here is derived from an EMBL/GenBank/DDBJ whole genome shotgun (WGS) entry which is preliminary data.</text>
</comment>
<feature type="transmembrane region" description="Helical" evidence="8">
    <location>
        <begin position="887"/>
        <end position="908"/>
    </location>
</feature>
<keyword evidence="8" id="KW-0812">Transmembrane</keyword>
<dbReference type="Pfam" id="PF00512">
    <property type="entry name" value="HisKA"/>
    <property type="match status" value="1"/>
</dbReference>
<feature type="modified residue" description="4-aspartylphosphate" evidence="6">
    <location>
        <position position="1247"/>
    </location>
</feature>
<dbReference type="PRINTS" id="PR00344">
    <property type="entry name" value="BCTRLSENSOR"/>
</dbReference>
<dbReference type="EC" id="2.7.13.3" evidence="2"/>
<dbReference type="PANTHER" id="PTHR43547:SF2">
    <property type="entry name" value="HYBRID SIGNAL TRANSDUCTION HISTIDINE KINASE C"/>
    <property type="match status" value="1"/>
</dbReference>
<dbReference type="SUPFAM" id="SSF63829">
    <property type="entry name" value="Calcium-dependent phosphotriesterase"/>
    <property type="match status" value="2"/>
</dbReference>
<dbReference type="Gene3D" id="2.130.10.10">
    <property type="entry name" value="YVTN repeat-like/Quinoprotein amine dehydrogenase"/>
    <property type="match status" value="2"/>
</dbReference>
<dbReference type="InterPro" id="IPR001789">
    <property type="entry name" value="Sig_transdc_resp-reg_receiver"/>
</dbReference>
<dbReference type="SUPFAM" id="SSF47384">
    <property type="entry name" value="Homodimeric domain of signal transducing histidine kinase"/>
    <property type="match status" value="1"/>
</dbReference>
<dbReference type="InterPro" id="IPR004358">
    <property type="entry name" value="Sig_transdc_His_kin-like_C"/>
</dbReference>
<dbReference type="eggNOG" id="COG2205">
    <property type="taxonomic scope" value="Bacteria"/>
</dbReference>
<evidence type="ECO:0000256" key="1">
    <source>
        <dbReference type="ARBA" id="ARBA00000085"/>
    </source>
</evidence>
<evidence type="ECO:0000313" key="12">
    <source>
        <dbReference type="EMBL" id="OUN03615.1"/>
    </source>
</evidence>
<dbReference type="eggNOG" id="COG3292">
    <property type="taxonomic scope" value="Bacteria"/>
</dbReference>
<proteinExistence type="predicted"/>
<dbReference type="Gene3D" id="3.30.565.10">
    <property type="entry name" value="Histidine kinase-like ATPase, C-terminal domain"/>
    <property type="match status" value="1"/>
</dbReference>
<dbReference type="GO" id="GO:0043565">
    <property type="term" value="F:sequence-specific DNA binding"/>
    <property type="evidence" value="ECO:0007669"/>
    <property type="project" value="InterPro"/>
</dbReference>
<dbReference type="EMBL" id="NFHB01000004">
    <property type="protein sequence ID" value="OUN03615.1"/>
    <property type="molecule type" value="Genomic_DNA"/>
</dbReference>
<dbReference type="PANTHER" id="PTHR43547">
    <property type="entry name" value="TWO-COMPONENT HISTIDINE KINASE"/>
    <property type="match status" value="1"/>
</dbReference>
<keyword evidence="8" id="KW-1133">Transmembrane helix</keyword>
<dbReference type="PROSITE" id="PS50109">
    <property type="entry name" value="HIS_KIN"/>
    <property type="match status" value="1"/>
</dbReference>
<evidence type="ECO:0000256" key="6">
    <source>
        <dbReference type="PROSITE-ProRule" id="PRU00169"/>
    </source>
</evidence>
<evidence type="ECO:0000256" key="7">
    <source>
        <dbReference type="SAM" id="MobiDB-lite"/>
    </source>
</evidence>
<feature type="domain" description="Histidine kinase" evidence="10">
    <location>
        <begin position="941"/>
        <end position="1162"/>
    </location>
</feature>
<dbReference type="GO" id="GO:0000155">
    <property type="term" value="F:phosphorelay sensor kinase activity"/>
    <property type="evidence" value="ECO:0007669"/>
    <property type="project" value="InterPro"/>
</dbReference>
<dbReference type="InterPro" id="IPR011006">
    <property type="entry name" value="CheY-like_superfamily"/>
</dbReference>
<dbReference type="SMART" id="SM00342">
    <property type="entry name" value="HTH_ARAC"/>
    <property type="match status" value="1"/>
</dbReference>
<dbReference type="Gene3D" id="3.40.50.2300">
    <property type="match status" value="1"/>
</dbReference>
<dbReference type="eggNOG" id="COG0745">
    <property type="taxonomic scope" value="Bacteria"/>
</dbReference>
<dbReference type="InterPro" id="IPR003661">
    <property type="entry name" value="HisK_dim/P_dom"/>
</dbReference>
<dbReference type="Pfam" id="PF12833">
    <property type="entry name" value="HTH_18"/>
    <property type="match status" value="1"/>
</dbReference>
<feature type="compositionally biased region" description="Polar residues" evidence="7">
    <location>
        <begin position="1"/>
        <end position="13"/>
    </location>
</feature>
<evidence type="ECO:0000256" key="4">
    <source>
        <dbReference type="ARBA" id="ARBA00023015"/>
    </source>
</evidence>
<dbReference type="OrthoDB" id="1000129at2"/>